<dbReference type="AlphaFoldDB" id="A0AAG5D1V8"/>
<keyword evidence="1" id="KW-0812">Transmembrane</keyword>
<feature type="transmembrane region" description="Helical" evidence="1">
    <location>
        <begin position="6"/>
        <end position="29"/>
    </location>
</feature>
<evidence type="ECO:0000256" key="1">
    <source>
        <dbReference type="SAM" id="Phobius"/>
    </source>
</evidence>
<reference evidence="2" key="1">
    <citation type="submission" date="2024-04" db="UniProtKB">
        <authorList>
            <consortium name="EnsemblMetazoa"/>
        </authorList>
    </citation>
    <scope>IDENTIFICATION</scope>
    <source>
        <strain evidence="2">EBRO</strain>
    </source>
</reference>
<organism evidence="2 3">
    <name type="scientific">Anopheles atroparvus</name>
    <name type="common">European mosquito</name>
    <dbReference type="NCBI Taxonomy" id="41427"/>
    <lineage>
        <taxon>Eukaryota</taxon>
        <taxon>Metazoa</taxon>
        <taxon>Ecdysozoa</taxon>
        <taxon>Arthropoda</taxon>
        <taxon>Hexapoda</taxon>
        <taxon>Insecta</taxon>
        <taxon>Pterygota</taxon>
        <taxon>Neoptera</taxon>
        <taxon>Endopterygota</taxon>
        <taxon>Diptera</taxon>
        <taxon>Nematocera</taxon>
        <taxon>Culicoidea</taxon>
        <taxon>Culicidae</taxon>
        <taxon>Anophelinae</taxon>
        <taxon>Anopheles</taxon>
    </lineage>
</organism>
<keyword evidence="3" id="KW-1185">Reference proteome</keyword>
<sequence length="91" mass="9951">MQLKPYFAAAFIFVVVVVGNLVLGATAGIPQRVRRAPMFSHILALQANEQPPTFTVVQPEVFFVSYGGSNSRIDSSVKTAPQTIRQQPIAY</sequence>
<keyword evidence="1" id="KW-1133">Transmembrane helix</keyword>
<accession>A0AAG5D1V8</accession>
<evidence type="ECO:0000313" key="2">
    <source>
        <dbReference type="EnsemblMetazoa" id="ENSAATROPP005207"/>
    </source>
</evidence>
<protein>
    <submittedName>
        <fullName evidence="2">Uncharacterized protein</fullName>
    </submittedName>
</protein>
<keyword evidence="1" id="KW-0472">Membrane</keyword>
<name>A0AAG5D1V8_ANOAO</name>
<dbReference type="Proteomes" id="UP000075880">
    <property type="component" value="Unassembled WGS sequence"/>
</dbReference>
<evidence type="ECO:0000313" key="3">
    <source>
        <dbReference type="Proteomes" id="UP000075880"/>
    </source>
</evidence>
<dbReference type="EnsemblMetazoa" id="ENSAATROPT005630">
    <property type="protein sequence ID" value="ENSAATROPP005207"/>
    <property type="gene ID" value="ENSAATROPG004535"/>
</dbReference>
<proteinExistence type="predicted"/>